<dbReference type="GO" id="GO:0003677">
    <property type="term" value="F:DNA binding"/>
    <property type="evidence" value="ECO:0007669"/>
    <property type="project" value="UniProtKB-KW"/>
</dbReference>
<dbReference type="Proteomes" id="UP000092743">
    <property type="component" value="Plasmid p46701"/>
</dbReference>
<dbReference type="InterPro" id="IPR001845">
    <property type="entry name" value="HTH_ArsR_DNA-bd_dom"/>
</dbReference>
<gene>
    <name evidence="5" type="ORF">BT246_72100</name>
</gene>
<evidence type="ECO:0000313" key="6">
    <source>
        <dbReference type="Proteomes" id="UP000092743"/>
    </source>
</evidence>
<dbReference type="InterPro" id="IPR011991">
    <property type="entry name" value="ArsR-like_HTH"/>
</dbReference>
<keyword evidence="5" id="KW-0614">Plasmid</keyword>
<dbReference type="Pfam" id="PF01022">
    <property type="entry name" value="HTH_5"/>
    <property type="match status" value="1"/>
</dbReference>
<dbReference type="PANTHER" id="PTHR43132:SF2">
    <property type="entry name" value="ARSENICAL RESISTANCE OPERON REPRESSOR ARSR-RELATED"/>
    <property type="match status" value="1"/>
</dbReference>
<keyword evidence="2" id="KW-0238">DNA-binding</keyword>
<keyword evidence="3" id="KW-0804">Transcription</keyword>
<organism evidence="5 6">
    <name type="scientific">Bacillus thuringiensis</name>
    <dbReference type="NCBI Taxonomy" id="1428"/>
    <lineage>
        <taxon>Bacteria</taxon>
        <taxon>Bacillati</taxon>
        <taxon>Bacillota</taxon>
        <taxon>Bacilli</taxon>
        <taxon>Bacillales</taxon>
        <taxon>Bacillaceae</taxon>
        <taxon>Bacillus</taxon>
        <taxon>Bacillus cereus group</taxon>
    </lineage>
</organism>
<dbReference type="SMART" id="SM00418">
    <property type="entry name" value="HTH_ARSR"/>
    <property type="match status" value="1"/>
</dbReference>
<evidence type="ECO:0000259" key="4">
    <source>
        <dbReference type="PROSITE" id="PS50987"/>
    </source>
</evidence>
<evidence type="ECO:0000256" key="1">
    <source>
        <dbReference type="ARBA" id="ARBA00023015"/>
    </source>
</evidence>
<dbReference type="PRINTS" id="PR00778">
    <property type="entry name" value="HTHARSR"/>
</dbReference>
<protein>
    <submittedName>
        <fullName evidence="5">ArsR family transcriptional regulator</fullName>
    </submittedName>
</protein>
<reference evidence="5 6" key="1">
    <citation type="submission" date="2016-04" db="EMBL/GenBank/DDBJ databases">
        <title>High quality genome of the nematocidal Bacillus thuringiensis MYBT18246.</title>
        <authorList>
            <person name="Hollensteiner J."/>
            <person name="Poehlein A."/>
            <person name="Sproeer C."/>
            <person name="Bunk B."/>
            <person name="Rosenstiel P."/>
            <person name="Schulenburg H."/>
            <person name="Liesegang H."/>
        </authorList>
    </citation>
    <scope>NUCLEOTIDE SEQUENCE [LARGE SCALE GENOMIC DNA]</scope>
    <source>
        <strain evidence="5 6">MYBT18246</strain>
        <plasmid evidence="5 6">p46701</plasmid>
    </source>
</reference>
<geneLocation type="plasmid" evidence="5 6">
    <name>p46701</name>
</geneLocation>
<dbReference type="Gene3D" id="1.10.10.10">
    <property type="entry name" value="Winged helix-like DNA-binding domain superfamily/Winged helix DNA-binding domain"/>
    <property type="match status" value="1"/>
</dbReference>
<keyword evidence="1" id="KW-0805">Transcription regulation</keyword>
<proteinExistence type="predicted"/>
<feature type="domain" description="HTH arsR-type" evidence="4">
    <location>
        <begin position="7"/>
        <end position="96"/>
    </location>
</feature>
<dbReference type="InterPro" id="IPR036388">
    <property type="entry name" value="WH-like_DNA-bd_sf"/>
</dbReference>
<dbReference type="EMBL" id="CP015358">
    <property type="protein sequence ID" value="ANS52499.1"/>
    <property type="molecule type" value="Genomic_DNA"/>
</dbReference>
<name>A0A9W3X4Q5_BACTU</name>
<dbReference type="SUPFAM" id="SSF46785">
    <property type="entry name" value="Winged helix' DNA-binding domain"/>
    <property type="match status" value="1"/>
</dbReference>
<accession>A0A9W3X4Q5</accession>
<dbReference type="NCBIfam" id="NF033788">
    <property type="entry name" value="HTH_metalloreg"/>
    <property type="match status" value="1"/>
</dbReference>
<dbReference type="RefSeq" id="WP_065487207.1">
    <property type="nucleotide sequence ID" value="NZ_CP015358.1"/>
</dbReference>
<dbReference type="AlphaFoldDB" id="A0A9W3X4Q5"/>
<dbReference type="GO" id="GO:0003700">
    <property type="term" value="F:DNA-binding transcription factor activity"/>
    <property type="evidence" value="ECO:0007669"/>
    <property type="project" value="InterPro"/>
</dbReference>
<evidence type="ECO:0000313" key="5">
    <source>
        <dbReference type="EMBL" id="ANS52499.1"/>
    </source>
</evidence>
<dbReference type="InterPro" id="IPR051011">
    <property type="entry name" value="Metal_resp_trans_reg"/>
</dbReference>
<dbReference type="PANTHER" id="PTHR43132">
    <property type="entry name" value="ARSENICAL RESISTANCE OPERON REPRESSOR ARSR-RELATED"/>
    <property type="match status" value="1"/>
</dbReference>
<dbReference type="CDD" id="cd00090">
    <property type="entry name" value="HTH_ARSR"/>
    <property type="match status" value="1"/>
</dbReference>
<sequence>MSKSFNMDSYDYERSADILRVLGHPIRLEIMHTLIRKGPLNVSELWRAVRLPQSTVSQHLNKLKSLKLVSYDWKGLEVFYRVDDPTVIKIIKTLGL</sequence>
<dbReference type="PROSITE" id="PS50987">
    <property type="entry name" value="HTH_ARSR_2"/>
    <property type="match status" value="1"/>
</dbReference>
<dbReference type="InterPro" id="IPR036390">
    <property type="entry name" value="WH_DNA-bd_sf"/>
</dbReference>
<evidence type="ECO:0000256" key="2">
    <source>
        <dbReference type="ARBA" id="ARBA00023125"/>
    </source>
</evidence>
<evidence type="ECO:0000256" key="3">
    <source>
        <dbReference type="ARBA" id="ARBA00023163"/>
    </source>
</evidence>